<feature type="signal peptide" evidence="1">
    <location>
        <begin position="1"/>
        <end position="29"/>
    </location>
</feature>
<feature type="chain" id="PRO_5034412305" evidence="1">
    <location>
        <begin position="30"/>
        <end position="48"/>
    </location>
</feature>
<evidence type="ECO:0000313" key="2">
    <source>
        <dbReference type="EMBL" id="QHZ53271.1"/>
    </source>
</evidence>
<protein>
    <submittedName>
        <fullName evidence="2">Uncharacterized protein</fullName>
    </submittedName>
</protein>
<sequence length="48" mass="5431" precursor="true">MNISFFRKKSILWVMAFVLLFSSIGSANAAFNPEADKEYQPLEDVFSA</sequence>
<dbReference type="Proteomes" id="UP000464330">
    <property type="component" value="Chromosome"/>
</dbReference>
<dbReference type="EMBL" id="CP019717">
    <property type="protein sequence ID" value="QHZ53271.1"/>
    <property type="molecule type" value="Genomic_DNA"/>
</dbReference>
<evidence type="ECO:0000256" key="1">
    <source>
        <dbReference type="SAM" id="SignalP"/>
    </source>
</evidence>
<proteinExistence type="predicted"/>
<name>A0A6C0QXN1_9BACL</name>
<organism evidence="2 3">
    <name type="scientific">Paenibacillus larvae subsp. larvae</name>
    <dbReference type="NCBI Taxonomy" id="147375"/>
    <lineage>
        <taxon>Bacteria</taxon>
        <taxon>Bacillati</taxon>
        <taxon>Bacillota</taxon>
        <taxon>Bacilli</taxon>
        <taxon>Bacillales</taxon>
        <taxon>Paenibacillaceae</taxon>
        <taxon>Paenibacillus</taxon>
    </lineage>
</organism>
<dbReference type="AlphaFoldDB" id="A0A6C0QXN1"/>
<accession>A0A6C0QXN1</accession>
<gene>
    <name evidence="2" type="ORF">ERICV_04210</name>
</gene>
<evidence type="ECO:0000313" key="3">
    <source>
        <dbReference type="Proteomes" id="UP000464330"/>
    </source>
</evidence>
<keyword evidence="1" id="KW-0732">Signal</keyword>
<dbReference type="RefSeq" id="WP_237089060.1">
    <property type="nucleotide sequence ID" value="NZ_CP019717.1"/>
</dbReference>
<reference evidence="2 3" key="1">
    <citation type="journal article" date="2020" name="Int. J. Med. Microbiol.">
        <title>Discovery of Paenibacillus larvae ERIC V: Phenotypic and genomic comparison to genotypes ERIC I-IV reveal different inventories of virulence factors which correlate with epidemiological prevalences of American Foulbrood.</title>
        <authorList>
            <person name="Beims H."/>
            <person name="Bunk B."/>
            <person name="Erler S."/>
            <person name="Mohr K.I."/>
            <person name="Sproer C."/>
            <person name="Pradella S."/>
            <person name="Gunther G."/>
            <person name="Rohde M."/>
            <person name="von der Ohe W."/>
            <person name="Steinert M."/>
        </authorList>
    </citation>
    <scope>NUCLEOTIDE SEQUENCE [LARGE SCALE GENOMIC DNA]</scope>
    <source>
        <strain evidence="2">Eric_V</strain>
    </source>
</reference>